<dbReference type="InterPro" id="IPR015422">
    <property type="entry name" value="PyrdxlP-dep_Trfase_small"/>
</dbReference>
<evidence type="ECO:0000256" key="5">
    <source>
        <dbReference type="ARBA" id="ARBA00023163"/>
    </source>
</evidence>
<accession>A0A099K8P0</accession>
<dbReference type="CDD" id="cd00609">
    <property type="entry name" value="AAT_like"/>
    <property type="match status" value="1"/>
</dbReference>
<evidence type="ECO:0000313" key="7">
    <source>
        <dbReference type="EMBL" id="KGJ86615.1"/>
    </source>
</evidence>
<dbReference type="RefSeq" id="WP_033095851.1">
    <property type="nucleotide sequence ID" value="NZ_JQED01000056.1"/>
</dbReference>
<evidence type="ECO:0000259" key="6">
    <source>
        <dbReference type="PROSITE" id="PS50949"/>
    </source>
</evidence>
<dbReference type="EC" id="2.6.1.57" evidence="7"/>
<gene>
    <name evidence="7" type="ORF">ND2E_0787</name>
</gene>
<dbReference type="InterPro" id="IPR036388">
    <property type="entry name" value="WH-like_DNA-bd_sf"/>
</dbReference>
<keyword evidence="3" id="KW-0805">Transcription regulation</keyword>
<dbReference type="SUPFAM" id="SSF53383">
    <property type="entry name" value="PLP-dependent transferases"/>
    <property type="match status" value="1"/>
</dbReference>
<dbReference type="Pfam" id="PF00155">
    <property type="entry name" value="Aminotran_1_2"/>
    <property type="match status" value="1"/>
</dbReference>
<dbReference type="PRINTS" id="PR00035">
    <property type="entry name" value="HTHGNTR"/>
</dbReference>
<dbReference type="InterPro" id="IPR036390">
    <property type="entry name" value="WH_DNA-bd_sf"/>
</dbReference>
<protein>
    <submittedName>
        <fullName evidence="7">Transcriptional regulator, GntR family with aminotransferase domain containing protein</fullName>
        <ecNumber evidence="7">2.6.1.57</ecNumber>
    </submittedName>
</protein>
<dbReference type="CDD" id="cd07377">
    <property type="entry name" value="WHTH_GntR"/>
    <property type="match status" value="1"/>
</dbReference>
<sequence>MKEFVYQKLATTLKEKIMSNVWRENERLPSIRKLSEQYAISKISVQTALHKLEASGLIKAKPKSGYYVLSRQNKSPILDKETEIKSPCLVKVPNVFHEIMENGAAFDIYPSAKVQQNTNHIELLNRHINRAMRQQPITNSLYYDNPEGVKELQIQISEHYRSRGLFILPDEICITSGCQNSLFLALSTCCEPGDIVVIESPAFYGCLQLLQLLKLKVIELPSSSDSGIKSADLQNILDKWKVKACIVTPNFSTPTGVCISLEEKKSLIRLANTHNFTIIEDDIYGDLGFHFTPEPLKSFDTSGKVILCSSISKSLSRDLRIGWIVGGEKHSQIIHQKLVNSLATNKTIQQGLASFMAEGFYRRHLIQYRQTLIEQRDLLINSVNEHWHFPFYFTIPDGGLSIWIELEPHIHTTSIYKKALKLGIIITPGMLFSSNKTFLNCLRLSFAHKVSGQRLEALKRIGSIIEHESLL</sequence>
<dbReference type="AlphaFoldDB" id="A0A099K8P0"/>
<dbReference type="Gene3D" id="1.10.10.10">
    <property type="entry name" value="Winged helix-like DNA-binding domain superfamily/Winged helix DNA-binding domain"/>
    <property type="match status" value="1"/>
</dbReference>
<dbReference type="PATRIC" id="fig|28229.4.peg.4280"/>
<keyword evidence="4" id="KW-0238">DNA-binding</keyword>
<dbReference type="SMART" id="SM00345">
    <property type="entry name" value="HTH_GNTR"/>
    <property type="match status" value="1"/>
</dbReference>
<dbReference type="PANTHER" id="PTHR46577:SF2">
    <property type="entry name" value="TRANSCRIPTIONAL REGULATORY PROTEIN"/>
    <property type="match status" value="1"/>
</dbReference>
<dbReference type="Pfam" id="PF00392">
    <property type="entry name" value="GntR"/>
    <property type="match status" value="1"/>
</dbReference>
<dbReference type="InterPro" id="IPR015424">
    <property type="entry name" value="PyrdxlP-dep_Trfase"/>
</dbReference>
<evidence type="ECO:0000313" key="8">
    <source>
        <dbReference type="Proteomes" id="UP000029843"/>
    </source>
</evidence>
<keyword evidence="5" id="KW-0804">Transcription</keyword>
<name>A0A099K8P0_COLPS</name>
<dbReference type="InterPro" id="IPR015421">
    <property type="entry name" value="PyrdxlP-dep_Trfase_major"/>
</dbReference>
<keyword evidence="2" id="KW-0663">Pyridoxal phosphate</keyword>
<proteinExistence type="inferred from homology"/>
<dbReference type="GO" id="GO:0008483">
    <property type="term" value="F:transaminase activity"/>
    <property type="evidence" value="ECO:0007669"/>
    <property type="project" value="UniProtKB-KW"/>
</dbReference>
<evidence type="ECO:0000256" key="4">
    <source>
        <dbReference type="ARBA" id="ARBA00023125"/>
    </source>
</evidence>
<dbReference type="EMBL" id="JQED01000056">
    <property type="protein sequence ID" value="KGJ86615.1"/>
    <property type="molecule type" value="Genomic_DNA"/>
</dbReference>
<dbReference type="SUPFAM" id="SSF46785">
    <property type="entry name" value="Winged helix' DNA-binding domain"/>
    <property type="match status" value="1"/>
</dbReference>
<keyword evidence="7" id="KW-0032">Aminotransferase</keyword>
<dbReference type="GO" id="GO:0003677">
    <property type="term" value="F:DNA binding"/>
    <property type="evidence" value="ECO:0007669"/>
    <property type="project" value="UniProtKB-KW"/>
</dbReference>
<dbReference type="InterPro" id="IPR000524">
    <property type="entry name" value="Tscrpt_reg_HTH_GntR"/>
</dbReference>
<dbReference type="InterPro" id="IPR051446">
    <property type="entry name" value="HTH_trans_reg/aminotransferase"/>
</dbReference>
<evidence type="ECO:0000256" key="1">
    <source>
        <dbReference type="ARBA" id="ARBA00005384"/>
    </source>
</evidence>
<comment type="caution">
    <text evidence="7">The sequence shown here is derived from an EMBL/GenBank/DDBJ whole genome shotgun (WGS) entry which is preliminary data.</text>
</comment>
<dbReference type="Gene3D" id="3.40.640.10">
    <property type="entry name" value="Type I PLP-dependent aspartate aminotransferase-like (Major domain)"/>
    <property type="match status" value="1"/>
</dbReference>
<dbReference type="Proteomes" id="UP000029843">
    <property type="component" value="Unassembled WGS sequence"/>
</dbReference>
<feature type="domain" description="HTH gntR-type" evidence="6">
    <location>
        <begin position="3"/>
        <end position="71"/>
    </location>
</feature>
<dbReference type="Gene3D" id="3.90.1150.10">
    <property type="entry name" value="Aspartate Aminotransferase, domain 1"/>
    <property type="match status" value="1"/>
</dbReference>
<reference evidence="7 8" key="1">
    <citation type="submission" date="2014-08" db="EMBL/GenBank/DDBJ databases">
        <title>Genomic and Phenotypic Diversity of Colwellia psychrerythraea strains from Disparate Marine Basins.</title>
        <authorList>
            <person name="Techtmann S.M."/>
            <person name="Stelling S.C."/>
            <person name="Utturkar S.M."/>
            <person name="Alshibli N."/>
            <person name="Harris A."/>
            <person name="Brown S.D."/>
            <person name="Hazen T.C."/>
        </authorList>
    </citation>
    <scope>NUCLEOTIDE SEQUENCE [LARGE SCALE GENOMIC DNA]</scope>
    <source>
        <strain evidence="7 8">ND2E</strain>
    </source>
</reference>
<keyword evidence="7" id="KW-0808">Transferase</keyword>
<evidence type="ECO:0000256" key="3">
    <source>
        <dbReference type="ARBA" id="ARBA00023015"/>
    </source>
</evidence>
<dbReference type="PROSITE" id="PS50949">
    <property type="entry name" value="HTH_GNTR"/>
    <property type="match status" value="1"/>
</dbReference>
<dbReference type="PANTHER" id="PTHR46577">
    <property type="entry name" value="HTH-TYPE TRANSCRIPTIONAL REGULATORY PROTEIN GABR"/>
    <property type="match status" value="1"/>
</dbReference>
<dbReference type="GO" id="GO:0003700">
    <property type="term" value="F:DNA-binding transcription factor activity"/>
    <property type="evidence" value="ECO:0007669"/>
    <property type="project" value="InterPro"/>
</dbReference>
<dbReference type="GO" id="GO:0030170">
    <property type="term" value="F:pyridoxal phosphate binding"/>
    <property type="evidence" value="ECO:0007669"/>
    <property type="project" value="InterPro"/>
</dbReference>
<dbReference type="OrthoDB" id="9804020at2"/>
<evidence type="ECO:0000256" key="2">
    <source>
        <dbReference type="ARBA" id="ARBA00022898"/>
    </source>
</evidence>
<comment type="similarity">
    <text evidence="1">In the C-terminal section; belongs to the class-I pyridoxal-phosphate-dependent aminotransferase family.</text>
</comment>
<dbReference type="InterPro" id="IPR004839">
    <property type="entry name" value="Aminotransferase_I/II_large"/>
</dbReference>
<organism evidence="7 8">
    <name type="scientific">Colwellia psychrerythraea</name>
    <name type="common">Vibrio psychroerythus</name>
    <dbReference type="NCBI Taxonomy" id="28229"/>
    <lineage>
        <taxon>Bacteria</taxon>
        <taxon>Pseudomonadati</taxon>
        <taxon>Pseudomonadota</taxon>
        <taxon>Gammaproteobacteria</taxon>
        <taxon>Alteromonadales</taxon>
        <taxon>Colwelliaceae</taxon>
        <taxon>Colwellia</taxon>
    </lineage>
</organism>